<dbReference type="PANTHER" id="PTHR42748">
    <property type="entry name" value="NITROGEN METABOLITE REPRESSION PROTEIN NMRA FAMILY MEMBER"/>
    <property type="match status" value="1"/>
</dbReference>
<evidence type="ECO:0000256" key="1">
    <source>
        <dbReference type="ARBA" id="ARBA00006328"/>
    </source>
</evidence>
<dbReference type="Gene3D" id="3.90.25.10">
    <property type="entry name" value="UDP-galactose 4-epimerase, domain 1"/>
    <property type="match status" value="1"/>
</dbReference>
<evidence type="ECO:0000256" key="2">
    <source>
        <dbReference type="ARBA" id="ARBA00022857"/>
    </source>
</evidence>
<dbReference type="CDD" id="cd05251">
    <property type="entry name" value="NmrA_like_SDR_a"/>
    <property type="match status" value="1"/>
</dbReference>
<dbReference type="InterPro" id="IPR036291">
    <property type="entry name" value="NAD(P)-bd_dom_sf"/>
</dbReference>
<evidence type="ECO:0000259" key="3">
    <source>
        <dbReference type="Pfam" id="PF05368"/>
    </source>
</evidence>
<dbReference type="Pfam" id="PF05368">
    <property type="entry name" value="NmrA"/>
    <property type="match status" value="1"/>
</dbReference>
<evidence type="ECO:0000313" key="4">
    <source>
        <dbReference type="EMBL" id="EFH96572.1"/>
    </source>
</evidence>
<dbReference type="RefSeq" id="WP_000651847.1">
    <property type="nucleotide sequence ID" value="NZ_CM000952.1"/>
</dbReference>
<feature type="domain" description="NmrA-like" evidence="3">
    <location>
        <begin position="2"/>
        <end position="233"/>
    </location>
</feature>
<dbReference type="Proteomes" id="UP000003455">
    <property type="component" value="Chromosome"/>
</dbReference>
<reference evidence="4" key="1">
    <citation type="submission" date="2010-05" db="EMBL/GenBank/DDBJ databases">
        <authorList>
            <person name="Muzny D."/>
            <person name="Qin X."/>
            <person name="Buhay C."/>
            <person name="Dugan-Rocha S."/>
            <person name="Ding Y."/>
            <person name="Chen G."/>
            <person name="Hawes A."/>
            <person name="Holder M."/>
            <person name="Jhangiani S."/>
            <person name="Johnson A."/>
            <person name="Khan Z."/>
            <person name="Li Z."/>
            <person name="Liu W."/>
            <person name="Liu X."/>
            <person name="Perez L."/>
            <person name="Shen H."/>
            <person name="Wang Q."/>
            <person name="Watt J."/>
            <person name="Xi L."/>
            <person name="Xin Y."/>
            <person name="Zhou J."/>
            <person name="Deng J."/>
            <person name="Jiang H."/>
            <person name="Liu Y."/>
            <person name="Qu J."/>
            <person name="Song X.-Z."/>
            <person name="Zhang L."/>
            <person name="Villasana D."/>
            <person name="Johnson A."/>
            <person name="Liu J."/>
            <person name="Liyanage D."/>
            <person name="Lorensuhewa L."/>
            <person name="Robinson T."/>
            <person name="Song A."/>
            <person name="Song B.-B."/>
            <person name="Dinh H."/>
            <person name="Thornton R."/>
            <person name="Coyle M."/>
            <person name="Francisco L."/>
            <person name="Jackson L."/>
            <person name="Javaid M."/>
            <person name="Korchina V."/>
            <person name="Kovar C."/>
            <person name="Mata R."/>
            <person name="Mathew T."/>
            <person name="Ngo R."/>
            <person name="Nguyen L."/>
            <person name="Nguyen N."/>
            <person name="Okwuonu G."/>
            <person name="Ongeri F."/>
            <person name="Pham C."/>
            <person name="Simmons D."/>
            <person name="Wilczek-Boney K."/>
            <person name="Hale W."/>
            <person name="Jakkamsetti A."/>
            <person name="Pham P."/>
            <person name="Ruth R."/>
            <person name="San Lucas F."/>
            <person name="Warren J."/>
            <person name="Zhang J."/>
            <person name="Zhao Z."/>
            <person name="Zhou C."/>
            <person name="Zhu D."/>
            <person name="Lee S."/>
            <person name="Bess C."/>
            <person name="Blankenburg K."/>
            <person name="Forbes L."/>
            <person name="Fu Q."/>
            <person name="Gubbala S."/>
            <person name="Hirani K."/>
            <person name="Jayaseelan J.C."/>
            <person name="Lara F."/>
            <person name="Munidasa M."/>
            <person name="Palculict T."/>
            <person name="Patil S."/>
            <person name="Pu L.-L."/>
            <person name="Saada N."/>
            <person name="Tang L."/>
            <person name="Weissenberger G."/>
            <person name="Zhu Y."/>
            <person name="Hemphill L."/>
            <person name="Shang Y."/>
            <person name="Youmans B."/>
            <person name="Ayvaz T."/>
            <person name="Ross M."/>
            <person name="Santibanez J."/>
            <person name="Aqrawi P."/>
            <person name="Gross S."/>
            <person name="Joshi V."/>
            <person name="Fowler G."/>
            <person name="Nazareth L."/>
            <person name="Reid J."/>
            <person name="Worley K."/>
            <person name="Petrosino J."/>
            <person name="Highlander S."/>
            <person name="Gibbs R."/>
        </authorList>
    </citation>
    <scope>NUCLEOTIDE SEQUENCE [LARGE SCALE GENOMIC DNA]</scope>
    <source>
        <strain evidence="4">MN8</strain>
    </source>
</reference>
<dbReference type="InterPro" id="IPR051164">
    <property type="entry name" value="NmrA-like_oxidored"/>
</dbReference>
<gene>
    <name evidence="4" type="ORF">HMPREF0769_10574</name>
</gene>
<dbReference type="SUPFAM" id="SSF51735">
    <property type="entry name" value="NAD(P)-binding Rossmann-fold domains"/>
    <property type="match status" value="1"/>
</dbReference>
<proteinExistence type="inferred from homology"/>
<dbReference type="Gene3D" id="3.40.50.720">
    <property type="entry name" value="NAD(P)-binding Rossmann-like Domain"/>
    <property type="match status" value="1"/>
</dbReference>
<keyword evidence="2" id="KW-0521">NADP</keyword>
<name>A0A0E1XB55_STAAU</name>
<dbReference type="PANTHER" id="PTHR42748:SF7">
    <property type="entry name" value="NMRA LIKE REDOX SENSOR 1-RELATED"/>
    <property type="match status" value="1"/>
</dbReference>
<sequence>MKDILVIGATGKQGNAVVKQLLEDGWYVSALTRNKNNRKLSDIGHPHLSIVEGDLSDSVSLQSAMKGKYGLYSIQPIVKDDVSEELRQGMKIIEIAEQENIQHIVYSTAGGVNRNRTGPHFEVLAKIENRLMESNINATVIKPSFFMDNFLRIAKVEDERITLPEFINPNIKFTMISSIDIAKIASYVFEHPQSFTHQSIEIGSDEVTLSEAATIFSEVTGKSTVIEGEFVSGVAEKQWLEEKGYEVDFELMAEINPTRLSLSDWLKVQDYNK</sequence>
<organism evidence="4">
    <name type="scientific">Staphylococcus aureus subsp. aureus MN8</name>
    <dbReference type="NCBI Taxonomy" id="548470"/>
    <lineage>
        <taxon>Bacteria</taxon>
        <taxon>Bacillati</taxon>
        <taxon>Bacillota</taxon>
        <taxon>Bacilli</taxon>
        <taxon>Bacillales</taxon>
        <taxon>Staphylococcaceae</taxon>
        <taxon>Staphylococcus</taxon>
    </lineage>
</organism>
<comment type="similarity">
    <text evidence="1">Belongs to the NmrA-type oxidoreductase family.</text>
</comment>
<accession>A0A0E1XB55</accession>
<dbReference type="EMBL" id="ACJA02000001">
    <property type="protein sequence ID" value="EFH96572.1"/>
    <property type="molecule type" value="Genomic_DNA"/>
</dbReference>
<comment type="caution">
    <text evidence="4">The sequence shown here is derived from an EMBL/GenBank/DDBJ whole genome shotgun (WGS) entry which is preliminary data.</text>
</comment>
<dbReference type="AlphaFoldDB" id="A0A0E1XB55"/>
<protein>
    <submittedName>
        <fullName evidence="4">NmrA family protein</fullName>
    </submittedName>
</protein>
<dbReference type="InterPro" id="IPR008030">
    <property type="entry name" value="NmrA-like"/>
</dbReference>
<dbReference type="HOGENOM" id="CLU_007383_8_4_9"/>